<feature type="domain" description="DUF3347" evidence="2">
    <location>
        <begin position="23"/>
        <end position="113"/>
    </location>
</feature>
<proteinExistence type="predicted"/>
<feature type="chain" id="PRO_5013042995" description="DUF3347 domain-containing protein" evidence="1">
    <location>
        <begin position="18"/>
        <end position="155"/>
    </location>
</feature>
<keyword evidence="4" id="KW-1185">Reference proteome</keyword>
<dbReference type="EMBL" id="FSRA01000002">
    <property type="protein sequence ID" value="SIO50919.1"/>
    <property type="molecule type" value="Genomic_DNA"/>
</dbReference>
<dbReference type="Pfam" id="PF11827">
    <property type="entry name" value="DUF3347"/>
    <property type="match status" value="1"/>
</dbReference>
<accession>A0A1N6K2Z2</accession>
<dbReference type="InterPro" id="IPR021782">
    <property type="entry name" value="DUF3347"/>
</dbReference>
<dbReference type="AlphaFoldDB" id="A0A1N6K2Z2"/>
<evidence type="ECO:0000259" key="2">
    <source>
        <dbReference type="Pfam" id="PF11827"/>
    </source>
</evidence>
<evidence type="ECO:0000313" key="4">
    <source>
        <dbReference type="Proteomes" id="UP000185003"/>
    </source>
</evidence>
<evidence type="ECO:0000256" key="1">
    <source>
        <dbReference type="SAM" id="SignalP"/>
    </source>
</evidence>
<dbReference type="OrthoDB" id="5513217at2"/>
<reference evidence="4" key="1">
    <citation type="submission" date="2016-11" db="EMBL/GenBank/DDBJ databases">
        <authorList>
            <person name="Varghese N."/>
            <person name="Submissions S."/>
        </authorList>
    </citation>
    <scope>NUCLEOTIDE SEQUENCE [LARGE SCALE GENOMIC DNA]</scope>
    <source>
        <strain evidence="4">DSM 24787</strain>
    </source>
</reference>
<keyword evidence="1" id="KW-0732">Signal</keyword>
<feature type="signal peptide" evidence="1">
    <location>
        <begin position="1"/>
        <end position="17"/>
    </location>
</feature>
<evidence type="ECO:0000313" key="3">
    <source>
        <dbReference type="EMBL" id="SIO50919.1"/>
    </source>
</evidence>
<gene>
    <name evidence="3" type="ORF">SAMN04488055_4975</name>
</gene>
<sequence>MKTFLFAALLFSTKADAQLSNLLTSYYNIKNALVTSNGNTAAAQADEFVKALKAIDKKSLSEADRKAFEPLQEKLAFDAEHIAETKDIGHQRDHFESFSENFYKLAKAVKLSDKPIYQSYCPMKKAYWLSNEATIKNPYYGSQMLTCGKISDTIK</sequence>
<dbReference type="STRING" id="536979.SAMN04488055_4975"/>
<protein>
    <recommendedName>
        <fullName evidence="2">DUF3347 domain-containing protein</fullName>
    </recommendedName>
</protein>
<name>A0A1N6K2Z2_9BACT</name>
<dbReference type="RefSeq" id="WP_074242244.1">
    <property type="nucleotide sequence ID" value="NZ_FSRA01000002.1"/>
</dbReference>
<dbReference type="Proteomes" id="UP000185003">
    <property type="component" value="Unassembled WGS sequence"/>
</dbReference>
<organism evidence="3 4">
    <name type="scientific">Chitinophaga niabensis</name>
    <dbReference type="NCBI Taxonomy" id="536979"/>
    <lineage>
        <taxon>Bacteria</taxon>
        <taxon>Pseudomonadati</taxon>
        <taxon>Bacteroidota</taxon>
        <taxon>Chitinophagia</taxon>
        <taxon>Chitinophagales</taxon>
        <taxon>Chitinophagaceae</taxon>
        <taxon>Chitinophaga</taxon>
    </lineage>
</organism>